<dbReference type="AlphaFoldDB" id="A0A3N4MHT8"/>
<dbReference type="PANTHER" id="PTHR36503">
    <property type="entry name" value="BLR2520 PROTEIN"/>
    <property type="match status" value="1"/>
</dbReference>
<proteinExistence type="predicted"/>
<evidence type="ECO:0000259" key="1">
    <source>
        <dbReference type="PROSITE" id="PS51819"/>
    </source>
</evidence>
<dbReference type="Gene3D" id="3.10.180.10">
    <property type="entry name" value="2,3-Dihydroxybiphenyl 1,2-Dioxygenase, domain 1"/>
    <property type="match status" value="1"/>
</dbReference>
<protein>
    <submittedName>
        <fullName evidence="2">VOC family protein</fullName>
    </submittedName>
</protein>
<accession>A0A3N4MHT8</accession>
<dbReference type="EMBL" id="RMBX01000005">
    <property type="protein sequence ID" value="RPD41327.1"/>
    <property type="molecule type" value="Genomic_DNA"/>
</dbReference>
<dbReference type="Proteomes" id="UP000279089">
    <property type="component" value="Unassembled WGS sequence"/>
</dbReference>
<dbReference type="InterPro" id="IPR029068">
    <property type="entry name" value="Glyas_Bleomycin-R_OHBP_Dase"/>
</dbReference>
<comment type="caution">
    <text evidence="2">The sequence shown here is derived from an EMBL/GenBank/DDBJ whole genome shotgun (WGS) entry which is preliminary data.</text>
</comment>
<organism evidence="2 3">
    <name type="scientific">Chitinophaga barathri</name>
    <dbReference type="NCBI Taxonomy" id="1647451"/>
    <lineage>
        <taxon>Bacteria</taxon>
        <taxon>Pseudomonadati</taxon>
        <taxon>Bacteroidota</taxon>
        <taxon>Chitinophagia</taxon>
        <taxon>Chitinophagales</taxon>
        <taxon>Chitinophagaceae</taxon>
        <taxon>Chitinophaga</taxon>
    </lineage>
</organism>
<dbReference type="InterPro" id="IPR004360">
    <property type="entry name" value="Glyas_Fos-R_dOase_dom"/>
</dbReference>
<reference evidence="3" key="1">
    <citation type="submission" date="2018-11" db="EMBL/GenBank/DDBJ databases">
        <title>Chitinophaga lutea sp.nov., isolate from arsenic contaminated soil.</title>
        <authorList>
            <person name="Zong Y."/>
        </authorList>
    </citation>
    <scope>NUCLEOTIDE SEQUENCE [LARGE SCALE GENOMIC DNA]</scope>
    <source>
        <strain evidence="3">YLT18</strain>
    </source>
</reference>
<sequence>MITIGVKNLAAMRDFYEQKFGWSPAAVNKDIVFYKVNGMLLSFFPAKDLADDAGLAEHTSAGSFALGYLVPSEKEVDNLFDLLENNGVEIVKRPVKTFFGAYTGYVKDVEGNLWDVGYNPLIPLDAEHNVITHEDIRHLEQ</sequence>
<dbReference type="SUPFAM" id="SSF54593">
    <property type="entry name" value="Glyoxalase/Bleomycin resistance protein/Dihydroxybiphenyl dioxygenase"/>
    <property type="match status" value="1"/>
</dbReference>
<gene>
    <name evidence="2" type="ORF">EG028_10825</name>
</gene>
<evidence type="ECO:0000313" key="2">
    <source>
        <dbReference type="EMBL" id="RPD41327.1"/>
    </source>
</evidence>
<feature type="domain" description="VOC" evidence="1">
    <location>
        <begin position="1"/>
        <end position="119"/>
    </location>
</feature>
<evidence type="ECO:0000313" key="3">
    <source>
        <dbReference type="Proteomes" id="UP000279089"/>
    </source>
</evidence>
<dbReference type="PROSITE" id="PS51819">
    <property type="entry name" value="VOC"/>
    <property type="match status" value="1"/>
</dbReference>
<dbReference type="OrthoDB" id="9798430at2"/>
<dbReference type="Pfam" id="PF00903">
    <property type="entry name" value="Glyoxalase"/>
    <property type="match status" value="1"/>
</dbReference>
<keyword evidence="3" id="KW-1185">Reference proteome</keyword>
<dbReference type="InterPro" id="IPR037523">
    <property type="entry name" value="VOC_core"/>
</dbReference>
<name>A0A3N4MHT8_9BACT</name>
<dbReference type="PANTHER" id="PTHR36503:SF1">
    <property type="entry name" value="BLR2520 PROTEIN"/>
    <property type="match status" value="1"/>
</dbReference>